<dbReference type="Proteomes" id="UP000439903">
    <property type="component" value="Unassembled WGS sequence"/>
</dbReference>
<organism evidence="1 2">
    <name type="scientific">Gigaspora margarita</name>
    <dbReference type="NCBI Taxonomy" id="4874"/>
    <lineage>
        <taxon>Eukaryota</taxon>
        <taxon>Fungi</taxon>
        <taxon>Fungi incertae sedis</taxon>
        <taxon>Mucoromycota</taxon>
        <taxon>Glomeromycotina</taxon>
        <taxon>Glomeromycetes</taxon>
        <taxon>Diversisporales</taxon>
        <taxon>Gigasporaceae</taxon>
        <taxon>Gigaspora</taxon>
    </lineage>
</organism>
<evidence type="ECO:0000313" key="1">
    <source>
        <dbReference type="EMBL" id="KAF0533405.1"/>
    </source>
</evidence>
<dbReference type="AlphaFoldDB" id="A0A8H4AUB9"/>
<dbReference type="EMBL" id="WTPW01000220">
    <property type="protein sequence ID" value="KAF0533405.1"/>
    <property type="molecule type" value="Genomic_DNA"/>
</dbReference>
<reference evidence="1 2" key="1">
    <citation type="journal article" date="2019" name="Environ. Microbiol.">
        <title>At the nexus of three kingdoms: the genome of the mycorrhizal fungus Gigaspora margarita provides insights into plant, endobacterial and fungal interactions.</title>
        <authorList>
            <person name="Venice F."/>
            <person name="Ghignone S."/>
            <person name="Salvioli di Fossalunga A."/>
            <person name="Amselem J."/>
            <person name="Novero M."/>
            <person name="Xianan X."/>
            <person name="Sedzielewska Toro K."/>
            <person name="Morin E."/>
            <person name="Lipzen A."/>
            <person name="Grigoriev I.V."/>
            <person name="Henrissat B."/>
            <person name="Martin F.M."/>
            <person name="Bonfante P."/>
        </authorList>
    </citation>
    <scope>NUCLEOTIDE SEQUENCE [LARGE SCALE GENOMIC DNA]</scope>
    <source>
        <strain evidence="1 2">BEG34</strain>
    </source>
</reference>
<comment type="caution">
    <text evidence="1">The sequence shown here is derived from an EMBL/GenBank/DDBJ whole genome shotgun (WGS) entry which is preliminary data.</text>
</comment>
<protein>
    <submittedName>
        <fullName evidence="1">Uncharacterized protein</fullName>
    </submittedName>
</protein>
<name>A0A8H4AUB9_GIGMA</name>
<dbReference type="OrthoDB" id="2443950at2759"/>
<keyword evidence="2" id="KW-1185">Reference proteome</keyword>
<gene>
    <name evidence="1" type="ORF">F8M41_010538</name>
</gene>
<evidence type="ECO:0000313" key="2">
    <source>
        <dbReference type="Proteomes" id="UP000439903"/>
    </source>
</evidence>
<sequence length="276" mass="31716">MVDDFVDTYKDLRPDFDPVLMRPIAFPRGEMSVEYRRIVMPVFDLLEGLRHIWSLRPLLMEDEYSENSYVIHAVSKDGTNGGYEFGKKARSTSLLKVDTMENEIVLAEVSRLLPQQDKEIIDWKKLVRICKDCFDERYNVFFDGRDDTTDTARSIYVRLGKVPVLGIQVIRDRVIISALDLFEDDFYRVFRICELVIPLRISSRQIVEGFLKNALKLRFVVEKIIVMSVGVKDEISLLPSDLTRLKNRHPGHPSGGPCATRVKNGSIVHPGHPVHL</sequence>
<proteinExistence type="predicted"/>
<accession>A0A8H4AUB9</accession>